<dbReference type="EMBL" id="BAABGU010000002">
    <property type="protein sequence ID" value="GAA4562665.1"/>
    <property type="molecule type" value="Genomic_DNA"/>
</dbReference>
<evidence type="ECO:0000313" key="1">
    <source>
        <dbReference type="EMBL" id="GAA4562665.1"/>
    </source>
</evidence>
<dbReference type="Gene3D" id="1.10.490.110">
    <property type="entry name" value="Uncharacterized conserved protein DUF2267"/>
    <property type="match status" value="1"/>
</dbReference>
<accession>A0ABP8S597</accession>
<evidence type="ECO:0008006" key="3">
    <source>
        <dbReference type="Google" id="ProtNLM"/>
    </source>
</evidence>
<keyword evidence="2" id="KW-1185">Reference proteome</keyword>
<comment type="caution">
    <text evidence="1">The sequence shown here is derived from an EMBL/GenBank/DDBJ whole genome shotgun (WGS) entry which is preliminary data.</text>
</comment>
<organism evidence="1 2">
    <name type="scientific">Micromonospora coerulea</name>
    <dbReference type="NCBI Taxonomy" id="47856"/>
    <lineage>
        <taxon>Bacteria</taxon>
        <taxon>Bacillati</taxon>
        <taxon>Actinomycetota</taxon>
        <taxon>Actinomycetes</taxon>
        <taxon>Micromonosporales</taxon>
        <taxon>Micromonosporaceae</taxon>
        <taxon>Micromonospora</taxon>
    </lineage>
</organism>
<dbReference type="InterPro" id="IPR018727">
    <property type="entry name" value="DUF2267"/>
</dbReference>
<gene>
    <name evidence="1" type="ORF">GCM10023176_04870</name>
</gene>
<evidence type="ECO:0000313" key="2">
    <source>
        <dbReference type="Proteomes" id="UP001500307"/>
    </source>
</evidence>
<proteinExistence type="predicted"/>
<protein>
    <recommendedName>
        <fullName evidence="3">DUF2267 domain-containing protein</fullName>
    </recommendedName>
</protein>
<dbReference type="RefSeq" id="WP_346116028.1">
    <property type="nucleotide sequence ID" value="NZ_BAABGU010000002.1"/>
</dbReference>
<name>A0ABP8S597_9ACTN</name>
<dbReference type="Proteomes" id="UP001500307">
    <property type="component" value="Unassembled WGS sequence"/>
</dbReference>
<dbReference type="Pfam" id="PF10025">
    <property type="entry name" value="DUF2267"/>
    <property type="match status" value="1"/>
</dbReference>
<dbReference type="InterPro" id="IPR038282">
    <property type="entry name" value="DUF2267_sf"/>
</dbReference>
<sequence length="130" mass="14382">MNYAEFLEAVEKRAGMPVTEAANVIRATLTTLTERISGGEARDLATQLPEEFRGYLHKEVDFAEQLDLVEFLNEIRAHAGVDDQRTTDGARAVLITLREAVSADELENLEAELPKDIRQLLYPVGRGVGA</sequence>
<reference evidence="2" key="1">
    <citation type="journal article" date="2019" name="Int. J. Syst. Evol. Microbiol.">
        <title>The Global Catalogue of Microorganisms (GCM) 10K type strain sequencing project: providing services to taxonomists for standard genome sequencing and annotation.</title>
        <authorList>
            <consortium name="The Broad Institute Genomics Platform"/>
            <consortium name="The Broad Institute Genome Sequencing Center for Infectious Disease"/>
            <person name="Wu L."/>
            <person name="Ma J."/>
        </authorList>
    </citation>
    <scope>NUCLEOTIDE SEQUENCE [LARGE SCALE GENOMIC DNA]</scope>
    <source>
        <strain evidence="2">JCM 3175</strain>
    </source>
</reference>